<evidence type="ECO:0000256" key="10">
    <source>
        <dbReference type="SAM" id="SignalP"/>
    </source>
</evidence>
<keyword evidence="3" id="KW-0808">Transferase</keyword>
<organism evidence="12 13">
    <name type="scientific">Psilocybe cf. subviscida</name>
    <dbReference type="NCBI Taxonomy" id="2480587"/>
    <lineage>
        <taxon>Eukaryota</taxon>
        <taxon>Fungi</taxon>
        <taxon>Dikarya</taxon>
        <taxon>Basidiomycota</taxon>
        <taxon>Agaricomycotina</taxon>
        <taxon>Agaricomycetes</taxon>
        <taxon>Agaricomycetidae</taxon>
        <taxon>Agaricales</taxon>
        <taxon>Agaricineae</taxon>
        <taxon>Strophariaceae</taxon>
        <taxon>Psilocybe</taxon>
    </lineage>
</organism>
<dbReference type="SUPFAM" id="SSF56112">
    <property type="entry name" value="Protein kinase-like (PK-like)"/>
    <property type="match status" value="1"/>
</dbReference>
<dbReference type="PANTHER" id="PTHR24356:SF1">
    <property type="entry name" value="SERINE_THREONINE-PROTEIN KINASE GREATWALL"/>
    <property type="match status" value="1"/>
</dbReference>
<keyword evidence="2" id="KW-0723">Serine/threonine-protein kinase</keyword>
<feature type="region of interest" description="Disordered" evidence="9">
    <location>
        <begin position="345"/>
        <end position="385"/>
    </location>
</feature>
<keyword evidence="4" id="KW-0547">Nucleotide-binding</keyword>
<dbReference type="InterPro" id="IPR011009">
    <property type="entry name" value="Kinase-like_dom_sf"/>
</dbReference>
<evidence type="ECO:0000256" key="2">
    <source>
        <dbReference type="ARBA" id="ARBA00022527"/>
    </source>
</evidence>
<dbReference type="Gene3D" id="1.10.510.10">
    <property type="entry name" value="Transferase(Phosphotransferase) domain 1"/>
    <property type="match status" value="1"/>
</dbReference>
<dbReference type="GO" id="GO:0005524">
    <property type="term" value="F:ATP binding"/>
    <property type="evidence" value="ECO:0007669"/>
    <property type="project" value="UniProtKB-KW"/>
</dbReference>
<feature type="compositionally biased region" description="Basic and acidic residues" evidence="9">
    <location>
        <begin position="369"/>
        <end position="385"/>
    </location>
</feature>
<dbReference type="GO" id="GO:0035556">
    <property type="term" value="P:intracellular signal transduction"/>
    <property type="evidence" value="ECO:0007669"/>
    <property type="project" value="TreeGrafter"/>
</dbReference>
<gene>
    <name evidence="12" type="ORF">D9619_005027</name>
</gene>
<dbReference type="AlphaFoldDB" id="A0A8H5BPT9"/>
<feature type="domain" description="Protein kinase" evidence="11">
    <location>
        <begin position="418"/>
        <end position="693"/>
    </location>
</feature>
<evidence type="ECO:0000256" key="8">
    <source>
        <dbReference type="ARBA" id="ARBA00048679"/>
    </source>
</evidence>
<evidence type="ECO:0000256" key="1">
    <source>
        <dbReference type="ARBA" id="ARBA00012513"/>
    </source>
</evidence>
<comment type="catalytic activity">
    <reaction evidence="7">
        <text>L-threonyl-[protein] + ATP = O-phospho-L-threonyl-[protein] + ADP + H(+)</text>
        <dbReference type="Rhea" id="RHEA:46608"/>
        <dbReference type="Rhea" id="RHEA-COMP:11060"/>
        <dbReference type="Rhea" id="RHEA-COMP:11605"/>
        <dbReference type="ChEBI" id="CHEBI:15378"/>
        <dbReference type="ChEBI" id="CHEBI:30013"/>
        <dbReference type="ChEBI" id="CHEBI:30616"/>
        <dbReference type="ChEBI" id="CHEBI:61977"/>
        <dbReference type="ChEBI" id="CHEBI:456216"/>
        <dbReference type="EC" id="2.7.11.1"/>
    </reaction>
</comment>
<keyword evidence="10" id="KW-0732">Signal</keyword>
<reference evidence="12 13" key="1">
    <citation type="journal article" date="2020" name="ISME J.">
        <title>Uncovering the hidden diversity of litter-decomposition mechanisms in mushroom-forming fungi.</title>
        <authorList>
            <person name="Floudas D."/>
            <person name="Bentzer J."/>
            <person name="Ahren D."/>
            <person name="Johansson T."/>
            <person name="Persson P."/>
            <person name="Tunlid A."/>
        </authorList>
    </citation>
    <scope>NUCLEOTIDE SEQUENCE [LARGE SCALE GENOMIC DNA]</scope>
    <source>
        <strain evidence="12 13">CBS 101986</strain>
    </source>
</reference>
<dbReference type="GO" id="GO:0004674">
    <property type="term" value="F:protein serine/threonine kinase activity"/>
    <property type="evidence" value="ECO:0007669"/>
    <property type="project" value="UniProtKB-KW"/>
</dbReference>
<feature type="signal peptide" evidence="10">
    <location>
        <begin position="1"/>
        <end position="26"/>
    </location>
</feature>
<evidence type="ECO:0000256" key="5">
    <source>
        <dbReference type="ARBA" id="ARBA00022777"/>
    </source>
</evidence>
<feature type="chain" id="PRO_5034401269" description="non-specific serine/threonine protein kinase" evidence="10">
    <location>
        <begin position="27"/>
        <end position="699"/>
    </location>
</feature>
<dbReference type="Proteomes" id="UP000567179">
    <property type="component" value="Unassembled WGS sequence"/>
</dbReference>
<dbReference type="InterPro" id="IPR050236">
    <property type="entry name" value="Ser_Thr_kinase_AGC"/>
</dbReference>
<dbReference type="PANTHER" id="PTHR24356">
    <property type="entry name" value="SERINE/THREONINE-PROTEIN KINASE"/>
    <property type="match status" value="1"/>
</dbReference>
<sequence length="699" mass="79462">MEEFRKLMSFLLLMLTTLALKKKATSDLSSFIPTLSVRHAPQSFYELWDIPLTSVKSSPIIKLSFRTKSPVVVVPPVVDKRCVLADRNYTLLTTQSYNEWFAEDTGTSPLRLDPPVKQQHQGPIVIFHRHYRITALILSDLVADAFKTAWDSASCRRLIDLIILWGATVAFWVTSVAGPENMFAFEQLRAALFPRHDKRRRYTSGTPAPGALLQTPSPDRAVASMLMRPTHGPLSKPPPYQALPQPAVVKTTDHKSNLALDLERQLDRALRLEYAPPSLVNIVQPEAEESLVALEYISLPEDVDPEKVPERDAAAEMRERMRDYLPPESDEGLEAAVVATQGKPSLPTTRVTKRPRRSVEELVGQVTEAPRELTEEEKEARTEERRRKSILVRTYLHMSVPRMAPRFPPVPLNTPYMFSAKTALDEGEISACVLTPRSVDVAPPILLKRDRKPLFILRMANVSEPEHFKGVKQEMKALRLLVDCEWAARLVCYCSERTYVEVQLRYYPPKRSFRSLMSKNGGFLSSRAAVFYLAELIVAIQAFHSYGLIHTDIRIDDLTISPRGDIVIQNFDQSEIFYGGRLPHWIPRHENFFEPKPVGYDDYVRAAYLYHEMLTGVTLEGGAGPLSRNRKQQSSRKQEPRTIDFDFIHFVIGTYPILPRSANSIFEHALFKDINWRAIKDQAAAVPICHKTLRELEGD</sequence>
<accession>A0A8H5BPT9</accession>
<evidence type="ECO:0000256" key="4">
    <source>
        <dbReference type="ARBA" id="ARBA00022741"/>
    </source>
</evidence>
<dbReference type="EC" id="2.7.11.1" evidence="1"/>
<dbReference type="PROSITE" id="PS50011">
    <property type="entry name" value="PROTEIN_KINASE_DOM"/>
    <property type="match status" value="1"/>
</dbReference>
<protein>
    <recommendedName>
        <fullName evidence="1">non-specific serine/threonine protein kinase</fullName>
        <ecNumber evidence="1">2.7.11.1</ecNumber>
    </recommendedName>
</protein>
<evidence type="ECO:0000256" key="9">
    <source>
        <dbReference type="SAM" id="MobiDB-lite"/>
    </source>
</evidence>
<dbReference type="Gene3D" id="3.30.200.20">
    <property type="entry name" value="Phosphorylase Kinase, domain 1"/>
    <property type="match status" value="1"/>
</dbReference>
<keyword evidence="5" id="KW-0418">Kinase</keyword>
<dbReference type="EMBL" id="JAACJJ010000014">
    <property type="protein sequence ID" value="KAF5326991.1"/>
    <property type="molecule type" value="Genomic_DNA"/>
</dbReference>
<dbReference type="InterPro" id="IPR000719">
    <property type="entry name" value="Prot_kinase_dom"/>
</dbReference>
<evidence type="ECO:0000313" key="13">
    <source>
        <dbReference type="Proteomes" id="UP000567179"/>
    </source>
</evidence>
<evidence type="ECO:0000259" key="11">
    <source>
        <dbReference type="PROSITE" id="PS50011"/>
    </source>
</evidence>
<evidence type="ECO:0000313" key="12">
    <source>
        <dbReference type="EMBL" id="KAF5326991.1"/>
    </source>
</evidence>
<dbReference type="OrthoDB" id="3030020at2759"/>
<keyword evidence="6" id="KW-0067">ATP-binding</keyword>
<name>A0A8H5BPT9_9AGAR</name>
<keyword evidence="13" id="KW-1185">Reference proteome</keyword>
<comment type="catalytic activity">
    <reaction evidence="8">
        <text>L-seryl-[protein] + ATP = O-phospho-L-seryl-[protein] + ADP + H(+)</text>
        <dbReference type="Rhea" id="RHEA:17989"/>
        <dbReference type="Rhea" id="RHEA-COMP:9863"/>
        <dbReference type="Rhea" id="RHEA-COMP:11604"/>
        <dbReference type="ChEBI" id="CHEBI:15378"/>
        <dbReference type="ChEBI" id="CHEBI:29999"/>
        <dbReference type="ChEBI" id="CHEBI:30616"/>
        <dbReference type="ChEBI" id="CHEBI:83421"/>
        <dbReference type="ChEBI" id="CHEBI:456216"/>
        <dbReference type="EC" id="2.7.11.1"/>
    </reaction>
</comment>
<evidence type="ECO:0000256" key="6">
    <source>
        <dbReference type="ARBA" id="ARBA00022840"/>
    </source>
</evidence>
<comment type="caution">
    <text evidence="12">The sequence shown here is derived from an EMBL/GenBank/DDBJ whole genome shotgun (WGS) entry which is preliminary data.</text>
</comment>
<proteinExistence type="predicted"/>
<evidence type="ECO:0000256" key="7">
    <source>
        <dbReference type="ARBA" id="ARBA00047899"/>
    </source>
</evidence>
<evidence type="ECO:0000256" key="3">
    <source>
        <dbReference type="ARBA" id="ARBA00022679"/>
    </source>
</evidence>